<feature type="region of interest" description="Disordered" evidence="1">
    <location>
        <begin position="44"/>
        <end position="111"/>
    </location>
</feature>
<feature type="region of interest" description="Disordered" evidence="1">
    <location>
        <begin position="125"/>
        <end position="148"/>
    </location>
</feature>
<sequence>MHKLLAILVAIAVAMTALATLSIVVFLAILACAALPNHSLNSCPPPMPASNIPPPPGPANNTPQTATPNTANPRDGSQTSDDCVPDEWLPLHEEDRRASAPLLGGNTKNYATMSTQGIHGNHTLSRSAHASAPLACSGPPIRDFDDEI</sequence>
<dbReference type="EMBL" id="JBEFKJ010000003">
    <property type="protein sequence ID" value="KAL2047389.1"/>
    <property type="molecule type" value="Genomic_DNA"/>
</dbReference>
<reference evidence="2 3" key="1">
    <citation type="submission" date="2024-09" db="EMBL/GenBank/DDBJ databases">
        <title>Rethinking Asexuality: The Enigmatic Case of Functional Sexual Genes in Lepraria (Stereocaulaceae).</title>
        <authorList>
            <person name="Doellman M."/>
            <person name="Sun Y."/>
            <person name="Barcenas-Pena A."/>
            <person name="Lumbsch H.T."/>
            <person name="Grewe F."/>
        </authorList>
    </citation>
    <scope>NUCLEOTIDE SEQUENCE [LARGE SCALE GENOMIC DNA]</scope>
    <source>
        <strain evidence="2 3">Mercado 3170</strain>
    </source>
</reference>
<dbReference type="Proteomes" id="UP001590950">
    <property type="component" value="Unassembled WGS sequence"/>
</dbReference>
<keyword evidence="3" id="KW-1185">Reference proteome</keyword>
<proteinExistence type="predicted"/>
<evidence type="ECO:0000313" key="2">
    <source>
        <dbReference type="EMBL" id="KAL2047389.1"/>
    </source>
</evidence>
<name>A0ABR4ARW5_9LECA</name>
<feature type="compositionally biased region" description="Basic and acidic residues" evidence="1">
    <location>
        <begin position="89"/>
        <end position="98"/>
    </location>
</feature>
<evidence type="ECO:0000313" key="3">
    <source>
        <dbReference type="Proteomes" id="UP001590950"/>
    </source>
</evidence>
<accession>A0ABR4ARW5</accession>
<organism evidence="2 3">
    <name type="scientific">Stereocaulon virgatum</name>
    <dbReference type="NCBI Taxonomy" id="373712"/>
    <lineage>
        <taxon>Eukaryota</taxon>
        <taxon>Fungi</taxon>
        <taxon>Dikarya</taxon>
        <taxon>Ascomycota</taxon>
        <taxon>Pezizomycotina</taxon>
        <taxon>Lecanoromycetes</taxon>
        <taxon>OSLEUM clade</taxon>
        <taxon>Lecanoromycetidae</taxon>
        <taxon>Lecanorales</taxon>
        <taxon>Lecanorineae</taxon>
        <taxon>Stereocaulaceae</taxon>
        <taxon>Stereocaulon</taxon>
    </lineage>
</organism>
<gene>
    <name evidence="2" type="ORF">N7G274_001410</name>
</gene>
<comment type="caution">
    <text evidence="2">The sequence shown here is derived from an EMBL/GenBank/DDBJ whole genome shotgun (WGS) entry which is preliminary data.</text>
</comment>
<dbReference type="PROSITE" id="PS51257">
    <property type="entry name" value="PROKAR_LIPOPROTEIN"/>
    <property type="match status" value="1"/>
</dbReference>
<feature type="compositionally biased region" description="Pro residues" evidence="1">
    <location>
        <begin position="44"/>
        <end position="58"/>
    </location>
</feature>
<evidence type="ECO:0000256" key="1">
    <source>
        <dbReference type="SAM" id="MobiDB-lite"/>
    </source>
</evidence>
<protein>
    <submittedName>
        <fullName evidence="2">Uncharacterized protein</fullName>
    </submittedName>
</protein>
<feature type="compositionally biased region" description="Low complexity" evidence="1">
    <location>
        <begin position="59"/>
        <end position="73"/>
    </location>
</feature>